<name>A0A4R6YTP7_9GAMM</name>
<dbReference type="GO" id="GO:0015095">
    <property type="term" value="F:magnesium ion transmembrane transporter activity"/>
    <property type="evidence" value="ECO:0007669"/>
    <property type="project" value="UniProtKB-UniRule"/>
</dbReference>
<dbReference type="SUPFAM" id="SSF143865">
    <property type="entry name" value="CorA soluble domain-like"/>
    <property type="match status" value="1"/>
</dbReference>
<keyword evidence="3 12" id="KW-0813">Transport</keyword>
<dbReference type="GO" id="GO:0015087">
    <property type="term" value="F:cobalt ion transmembrane transporter activity"/>
    <property type="evidence" value="ECO:0007669"/>
    <property type="project" value="UniProtKB-UniRule"/>
</dbReference>
<dbReference type="Proteomes" id="UP000295293">
    <property type="component" value="Unassembled WGS sequence"/>
</dbReference>
<evidence type="ECO:0000313" key="14">
    <source>
        <dbReference type="Proteomes" id="UP000295293"/>
    </source>
</evidence>
<evidence type="ECO:0000256" key="3">
    <source>
        <dbReference type="ARBA" id="ARBA00022448"/>
    </source>
</evidence>
<dbReference type="FunFam" id="1.20.58.340:FF:000004">
    <property type="entry name" value="Magnesium transport protein CorA"/>
    <property type="match status" value="1"/>
</dbReference>
<dbReference type="InterPro" id="IPR004488">
    <property type="entry name" value="Mg/Co-transport_prot_CorA"/>
</dbReference>
<keyword evidence="5 12" id="KW-0812">Transmembrane</keyword>
<evidence type="ECO:0000256" key="5">
    <source>
        <dbReference type="ARBA" id="ARBA00022692"/>
    </source>
</evidence>
<evidence type="ECO:0000256" key="12">
    <source>
        <dbReference type="RuleBase" id="RU362010"/>
    </source>
</evidence>
<keyword evidence="8 12" id="KW-0406">Ion transport</keyword>
<dbReference type="PANTHER" id="PTHR46494:SF1">
    <property type="entry name" value="CORA FAMILY METAL ION TRANSPORTER (EUROFUNG)"/>
    <property type="match status" value="1"/>
</dbReference>
<feature type="transmembrane region" description="Helical" evidence="12">
    <location>
        <begin position="283"/>
        <end position="302"/>
    </location>
</feature>
<dbReference type="NCBIfam" id="TIGR00383">
    <property type="entry name" value="corA"/>
    <property type="match status" value="1"/>
</dbReference>
<comment type="catalytic activity">
    <reaction evidence="10">
        <text>Mg(2+)(in) = Mg(2+)(out)</text>
        <dbReference type="Rhea" id="RHEA:29827"/>
        <dbReference type="ChEBI" id="CHEBI:18420"/>
    </reaction>
</comment>
<comment type="similarity">
    <text evidence="2 12">Belongs to the CorA metal ion transporter (MIT) (TC 1.A.35) family.</text>
</comment>
<comment type="caution">
    <text evidence="13">The sequence shown here is derived from an EMBL/GenBank/DDBJ whole genome shotgun (WGS) entry which is preliminary data.</text>
</comment>
<evidence type="ECO:0000313" key="13">
    <source>
        <dbReference type="EMBL" id="TDR41605.1"/>
    </source>
</evidence>
<dbReference type="EMBL" id="SNZH01000010">
    <property type="protein sequence ID" value="TDR41605.1"/>
    <property type="molecule type" value="Genomic_DNA"/>
</dbReference>
<keyword evidence="4 12" id="KW-1003">Cell membrane</keyword>
<evidence type="ECO:0000256" key="6">
    <source>
        <dbReference type="ARBA" id="ARBA00022842"/>
    </source>
</evidence>
<dbReference type="GO" id="GO:0050897">
    <property type="term" value="F:cobalt ion binding"/>
    <property type="evidence" value="ECO:0007669"/>
    <property type="project" value="TreeGrafter"/>
</dbReference>
<dbReference type="Pfam" id="PF01544">
    <property type="entry name" value="CorA"/>
    <property type="match status" value="1"/>
</dbReference>
<keyword evidence="7 12" id="KW-1133">Transmembrane helix</keyword>
<accession>A0A4R6YTP7</accession>
<dbReference type="InterPro" id="IPR002523">
    <property type="entry name" value="MgTranspt_CorA/ZnTranspt_ZntB"/>
</dbReference>
<dbReference type="InterPro" id="IPR045863">
    <property type="entry name" value="CorA_TM1_TM2"/>
</dbReference>
<evidence type="ECO:0000256" key="11">
    <source>
        <dbReference type="ARBA" id="ARBA00045497"/>
    </source>
</evidence>
<comment type="function">
    <text evidence="11">Mediates influx of magnesium ions. Alternates between open and closed states. Activated by low cytoplasmic Mg(2+) levels. Inactive when cytoplasmic Mg(2+) levels are high.</text>
</comment>
<organism evidence="13 14">
    <name type="scientific">Tahibacter aquaticus</name>
    <dbReference type="NCBI Taxonomy" id="520092"/>
    <lineage>
        <taxon>Bacteria</taxon>
        <taxon>Pseudomonadati</taxon>
        <taxon>Pseudomonadota</taxon>
        <taxon>Gammaproteobacteria</taxon>
        <taxon>Lysobacterales</taxon>
        <taxon>Rhodanobacteraceae</taxon>
        <taxon>Tahibacter</taxon>
    </lineage>
</organism>
<keyword evidence="9 12" id="KW-0472">Membrane</keyword>
<dbReference type="RefSeq" id="WP_243746084.1">
    <property type="nucleotide sequence ID" value="NZ_SNZH01000010.1"/>
</dbReference>
<dbReference type="InterPro" id="IPR045861">
    <property type="entry name" value="CorA_cytoplasmic_dom"/>
</dbReference>
<dbReference type="PANTHER" id="PTHR46494">
    <property type="entry name" value="CORA FAMILY METAL ION TRANSPORTER (EUROFUNG)"/>
    <property type="match status" value="1"/>
</dbReference>
<evidence type="ECO:0000256" key="7">
    <source>
        <dbReference type="ARBA" id="ARBA00022989"/>
    </source>
</evidence>
<keyword evidence="14" id="KW-1185">Reference proteome</keyword>
<dbReference type="Gene3D" id="1.20.58.340">
    <property type="entry name" value="Magnesium transport protein CorA, transmembrane region"/>
    <property type="match status" value="2"/>
</dbReference>
<dbReference type="AlphaFoldDB" id="A0A4R6YTP7"/>
<sequence>MNLNASTSVPVSVDPNTMVVNCVAYSTETGQRLRDITIAEISEVLKDRNHFVWVGLHEPDESLLERLQEEFDLHELAVEDAHAAHQRPKIEVYGDSLFIVVHTAQAVGGKIEFGETHIFLGRNYLVTVRHGASLSYQPARRSCEQSPELLALGPSYGLYAVLDFIVDNFLPIVREFRTELQELEKDIFEDTFKRDTIRNLYELKKELVTLRLAVAPLQDILNQLMRFHPSLIRDDVRLYFRDVSDHAARINEATDTMREMLTAAMSVNMSLVTVAQNEVVKRLAGWAALLAAPTLLASWYGMNFRNMPELENGYHYFIVATVAIIGGLFLVLRRAKWL</sequence>
<dbReference type="GO" id="GO:0000287">
    <property type="term" value="F:magnesium ion binding"/>
    <property type="evidence" value="ECO:0007669"/>
    <property type="project" value="TreeGrafter"/>
</dbReference>
<gene>
    <name evidence="12" type="primary">corA</name>
    <name evidence="13" type="ORF">DFR29_11088</name>
</gene>
<evidence type="ECO:0000256" key="2">
    <source>
        <dbReference type="ARBA" id="ARBA00009765"/>
    </source>
</evidence>
<dbReference type="Gene3D" id="3.30.460.20">
    <property type="entry name" value="CorA soluble domain-like"/>
    <property type="match status" value="1"/>
</dbReference>
<evidence type="ECO:0000256" key="10">
    <source>
        <dbReference type="ARBA" id="ARBA00034269"/>
    </source>
</evidence>
<feature type="transmembrane region" description="Helical" evidence="12">
    <location>
        <begin position="314"/>
        <end position="332"/>
    </location>
</feature>
<proteinExistence type="inferred from homology"/>
<protein>
    <recommendedName>
        <fullName evidence="12">Magnesium transport protein CorA</fullName>
    </recommendedName>
</protein>
<evidence type="ECO:0000256" key="8">
    <source>
        <dbReference type="ARBA" id="ARBA00023065"/>
    </source>
</evidence>
<evidence type="ECO:0000256" key="4">
    <source>
        <dbReference type="ARBA" id="ARBA00022475"/>
    </source>
</evidence>
<keyword evidence="6 12" id="KW-0460">Magnesium</keyword>
<dbReference type="CDD" id="cd12830">
    <property type="entry name" value="MtCorA-like"/>
    <property type="match status" value="1"/>
</dbReference>
<reference evidence="13 14" key="1">
    <citation type="submission" date="2019-03" db="EMBL/GenBank/DDBJ databases">
        <title>Genomic Encyclopedia of Type Strains, Phase IV (KMG-IV): sequencing the most valuable type-strain genomes for metagenomic binning, comparative biology and taxonomic classification.</title>
        <authorList>
            <person name="Goeker M."/>
        </authorList>
    </citation>
    <scope>NUCLEOTIDE SEQUENCE [LARGE SCALE GENOMIC DNA]</scope>
    <source>
        <strain evidence="13 14">DSM 21667</strain>
    </source>
</reference>
<comment type="subcellular location">
    <subcellularLocation>
        <location evidence="1">Cell membrane</location>
        <topology evidence="1">Multi-pass membrane protein</topology>
    </subcellularLocation>
    <subcellularLocation>
        <location evidence="12">Membrane</location>
        <topology evidence="12">Multi-pass membrane protein</topology>
    </subcellularLocation>
</comment>
<dbReference type="GO" id="GO:0005886">
    <property type="term" value="C:plasma membrane"/>
    <property type="evidence" value="ECO:0007669"/>
    <property type="project" value="UniProtKB-SubCell"/>
</dbReference>
<evidence type="ECO:0000256" key="9">
    <source>
        <dbReference type="ARBA" id="ARBA00023136"/>
    </source>
</evidence>
<evidence type="ECO:0000256" key="1">
    <source>
        <dbReference type="ARBA" id="ARBA00004651"/>
    </source>
</evidence>
<dbReference type="SUPFAM" id="SSF144083">
    <property type="entry name" value="Magnesium transport protein CorA, transmembrane region"/>
    <property type="match status" value="1"/>
</dbReference>